<dbReference type="RefSeq" id="WP_279650836.1">
    <property type="nucleotide sequence ID" value="NZ_CP122539.1"/>
</dbReference>
<organism evidence="3 4">
    <name type="scientific">Tenacibaculum tangerinum</name>
    <dbReference type="NCBI Taxonomy" id="3038772"/>
    <lineage>
        <taxon>Bacteria</taxon>
        <taxon>Pseudomonadati</taxon>
        <taxon>Bacteroidota</taxon>
        <taxon>Flavobacteriia</taxon>
        <taxon>Flavobacteriales</taxon>
        <taxon>Flavobacteriaceae</taxon>
        <taxon>Tenacibaculum</taxon>
    </lineage>
</organism>
<dbReference type="InterPro" id="IPR027417">
    <property type="entry name" value="P-loop_NTPase"/>
</dbReference>
<keyword evidence="3" id="KW-0547">Nucleotide-binding</keyword>
<name>A0ABY8L2R9_9FLAO</name>
<dbReference type="InterPro" id="IPR000212">
    <property type="entry name" value="DNA_helicase_UvrD/REP"/>
</dbReference>
<reference evidence="3 4" key="1">
    <citation type="submission" date="2023-04" db="EMBL/GenBank/DDBJ databases">
        <title>Tenacibaculum tangerinum sp. nov., isolated from sea tidal flat of South Korea.</title>
        <authorList>
            <person name="Lee S.H."/>
            <person name="Kim J.-J."/>
        </authorList>
    </citation>
    <scope>NUCLEOTIDE SEQUENCE [LARGE SCALE GENOMIC DNA]</scope>
    <source>
        <strain evidence="3 4">GRR-S3-23</strain>
    </source>
</reference>
<feature type="domain" description="UvrD-like helicase C-terminal" evidence="2">
    <location>
        <begin position="559"/>
        <end position="610"/>
    </location>
</feature>
<evidence type="ECO:0000259" key="2">
    <source>
        <dbReference type="Pfam" id="PF13538"/>
    </source>
</evidence>
<keyword evidence="3" id="KW-0067">ATP-binding</keyword>
<dbReference type="EMBL" id="CP122539">
    <property type="protein sequence ID" value="WGH74942.1"/>
    <property type="molecule type" value="Genomic_DNA"/>
</dbReference>
<dbReference type="PANTHER" id="PTHR11070">
    <property type="entry name" value="UVRD / RECB / PCRA DNA HELICASE FAMILY MEMBER"/>
    <property type="match status" value="1"/>
</dbReference>
<dbReference type="InterPro" id="IPR027785">
    <property type="entry name" value="UvrD-like_helicase_C"/>
</dbReference>
<dbReference type="Proteomes" id="UP001232001">
    <property type="component" value="Chromosome"/>
</dbReference>
<evidence type="ECO:0000313" key="3">
    <source>
        <dbReference type="EMBL" id="WGH74942.1"/>
    </source>
</evidence>
<dbReference type="GO" id="GO:0005524">
    <property type="term" value="F:ATP binding"/>
    <property type="evidence" value="ECO:0007669"/>
    <property type="project" value="UniProtKB-KW"/>
</dbReference>
<dbReference type="SUPFAM" id="SSF52540">
    <property type="entry name" value="P-loop containing nucleoside triphosphate hydrolases"/>
    <property type="match status" value="1"/>
</dbReference>
<gene>
    <name evidence="3" type="ORF">P8625_12775</name>
</gene>
<keyword evidence="4" id="KW-1185">Reference proteome</keyword>
<evidence type="ECO:0000313" key="4">
    <source>
        <dbReference type="Proteomes" id="UP001232001"/>
    </source>
</evidence>
<protein>
    <recommendedName>
        <fullName evidence="1">DNA 3'-5' helicase II</fullName>
    </recommendedName>
</protein>
<dbReference type="Pfam" id="PF13538">
    <property type="entry name" value="UvrD_C_2"/>
    <property type="match status" value="1"/>
</dbReference>
<dbReference type="Gene3D" id="3.40.50.300">
    <property type="entry name" value="P-loop containing nucleotide triphosphate hydrolases"/>
    <property type="match status" value="2"/>
</dbReference>
<dbReference type="PANTHER" id="PTHR11070:SF2">
    <property type="entry name" value="ATP-DEPENDENT DNA HELICASE SRS2"/>
    <property type="match status" value="1"/>
</dbReference>
<evidence type="ECO:0000256" key="1">
    <source>
        <dbReference type="ARBA" id="ARBA00034923"/>
    </source>
</evidence>
<accession>A0ABY8L2R9</accession>
<sequence>MKINSREKSYSSNPQALSFINHIKSNESKLEFVESSLYYDFPIFKDFDGDILISQLLIISKSHGIILVSFDDSKDTINSVDGEFLIQEIEQLHSVIFSRLLRNRNLRKSKTELLFPITSFIFNTNLIEDSQLEDLHCISNFTSLETFLEDLNHYFIDNQEYIELIATIEGANGLLKPKERPNLTENKIKGLTATEIEKEINTFDEFQKKAFMNEIIGPERIRGLAGSGKTVVLALKAAITHLRKPDANIVYTFYTKSLYQHIQRLITRFYRQYDDKDPDWSKLKIVHAWGNATNTGIYYETCEKNQVPFFSFSKAAAQDPSHPFDYACKTLLKLEQLEKVYDYMFIDEGQDFPESFIKLCLRICNEGRIVWAYDELQTIFQVKTPGIETVLEGTEYKGLEEDIILYKCYRNPREVLVTAHSVGFGIYGDIVQMLDEKDYWNDIGYKLIQGEFKEGQKIIIKRPKENSLETISKYFTKEEIVKFNYYEDFPSELTECVNNIKDDLNKGLLPDDILVIVVDDRNAKSYLNNIQQLLAAEKIKSNNIHADKFSIKDFAIPNHVTLSTIHKAKGNEAYSVHVVGIDSLYSLKPSIRERNLMFTAMTRTKGWLSLSGVGKAAENWTKELNIALDKLPNIEFIYPSQKALSIMKRDIEAKATRKSKQAKMLDDLLSEMSPEEIKQFLEQREVNKNNK</sequence>
<proteinExistence type="predicted"/>